<feature type="domain" description="Cytochrome c" evidence="19">
    <location>
        <begin position="76"/>
        <end position="155"/>
    </location>
</feature>
<keyword evidence="13 17" id="KW-1133">Transmembrane helix</keyword>
<dbReference type="Pfam" id="PF00034">
    <property type="entry name" value="Cytochrom_C"/>
    <property type="match status" value="1"/>
</dbReference>
<evidence type="ECO:0000256" key="13">
    <source>
        <dbReference type="ARBA" id="ARBA00022989"/>
    </source>
</evidence>
<evidence type="ECO:0000256" key="9">
    <source>
        <dbReference type="ARBA" id="ARBA00022723"/>
    </source>
</evidence>
<evidence type="ECO:0000256" key="11">
    <source>
        <dbReference type="ARBA" id="ARBA00022967"/>
    </source>
</evidence>
<keyword evidence="12 17" id="KW-0249">Electron transport</keyword>
<evidence type="ECO:0000256" key="3">
    <source>
        <dbReference type="ARBA" id="ARBA00017819"/>
    </source>
</evidence>
<evidence type="ECO:0000256" key="18">
    <source>
        <dbReference type="SAM" id="MobiDB-lite"/>
    </source>
</evidence>
<evidence type="ECO:0000256" key="6">
    <source>
        <dbReference type="ARBA" id="ARBA00022617"/>
    </source>
</evidence>
<keyword evidence="14 17" id="KW-0408">Iron</keyword>
<dbReference type="PANTHER" id="PTHR33751">
    <property type="entry name" value="CBB3-TYPE CYTOCHROME C OXIDASE SUBUNIT FIXP"/>
    <property type="match status" value="1"/>
</dbReference>
<evidence type="ECO:0000256" key="5">
    <source>
        <dbReference type="ARBA" id="ARBA00022475"/>
    </source>
</evidence>
<evidence type="ECO:0000313" key="20">
    <source>
        <dbReference type="EMBL" id="NHC12415.1"/>
    </source>
</evidence>
<keyword evidence="5 17" id="KW-1003">Cell membrane</keyword>
<feature type="compositionally biased region" description="Low complexity" evidence="18">
    <location>
        <begin position="10"/>
        <end position="34"/>
    </location>
</feature>
<comment type="subcellular location">
    <subcellularLocation>
        <location evidence="1 17">Cell membrane</location>
        <topology evidence="1 17">Multi-pass membrane protein</topology>
    </subcellularLocation>
</comment>
<dbReference type="InterPro" id="IPR036909">
    <property type="entry name" value="Cyt_c-like_dom_sf"/>
</dbReference>
<keyword evidence="9 17" id="KW-0479">Metal-binding</keyword>
<dbReference type="InterPro" id="IPR050597">
    <property type="entry name" value="Cytochrome_c_Oxidase_Subunit"/>
</dbReference>
<evidence type="ECO:0000256" key="16">
    <source>
        <dbReference type="ARBA" id="ARBA00029351"/>
    </source>
</evidence>
<feature type="domain" description="Cytochrome c" evidence="19">
    <location>
        <begin position="171"/>
        <end position="249"/>
    </location>
</feature>
<dbReference type="PANTHER" id="PTHR33751:SF13">
    <property type="entry name" value="CYTOCHROME BC1 COMPLEX CYTOCHROME C SUBUNIT"/>
    <property type="match status" value="1"/>
</dbReference>
<evidence type="ECO:0000256" key="8">
    <source>
        <dbReference type="ARBA" id="ARBA00022692"/>
    </source>
</evidence>
<keyword evidence="11 17" id="KW-1278">Translocase</keyword>
<feature type="transmembrane region" description="Helical" evidence="17">
    <location>
        <begin position="45"/>
        <end position="65"/>
    </location>
</feature>
<keyword evidence="4 17" id="KW-0813">Transport</keyword>
<dbReference type="Proteomes" id="UP000800981">
    <property type="component" value="Unassembled WGS sequence"/>
</dbReference>
<comment type="caution">
    <text evidence="20">The sequence shown here is derived from an EMBL/GenBank/DDBJ whole genome shotgun (WGS) entry which is preliminary data.</text>
</comment>
<proteinExistence type="predicted"/>
<protein>
    <recommendedName>
        <fullName evidence="3 17">Cytochrome bc1 complex cytochrome c subunit</fullName>
        <ecNumber evidence="2 17">7.1.1.8</ecNumber>
    </recommendedName>
</protein>
<accession>A0ABX0GPM4</accession>
<feature type="region of interest" description="Disordered" evidence="18">
    <location>
        <begin position="1"/>
        <end position="37"/>
    </location>
</feature>
<evidence type="ECO:0000256" key="1">
    <source>
        <dbReference type="ARBA" id="ARBA00004651"/>
    </source>
</evidence>
<evidence type="ECO:0000256" key="12">
    <source>
        <dbReference type="ARBA" id="ARBA00022982"/>
    </source>
</evidence>
<evidence type="ECO:0000259" key="19">
    <source>
        <dbReference type="PROSITE" id="PS51007"/>
    </source>
</evidence>
<keyword evidence="15 17" id="KW-0472">Membrane</keyword>
<evidence type="ECO:0000256" key="4">
    <source>
        <dbReference type="ARBA" id="ARBA00022448"/>
    </source>
</evidence>
<evidence type="ECO:0000256" key="15">
    <source>
        <dbReference type="ARBA" id="ARBA00023136"/>
    </source>
</evidence>
<dbReference type="Pfam" id="PF13442">
    <property type="entry name" value="Cytochrome_CBB3"/>
    <property type="match status" value="1"/>
</dbReference>
<evidence type="ECO:0000256" key="10">
    <source>
        <dbReference type="ARBA" id="ARBA00022737"/>
    </source>
</evidence>
<dbReference type="InterPro" id="IPR009056">
    <property type="entry name" value="Cyt_c-like_dom"/>
</dbReference>
<evidence type="ECO:0000256" key="7">
    <source>
        <dbReference type="ARBA" id="ARBA00022660"/>
    </source>
</evidence>
<keyword evidence="6 17" id="KW-0349">Heme</keyword>
<evidence type="ECO:0000313" key="21">
    <source>
        <dbReference type="Proteomes" id="UP000800981"/>
    </source>
</evidence>
<dbReference type="EC" id="7.1.1.8" evidence="2 17"/>
<comment type="catalytic activity">
    <reaction evidence="16 17">
        <text>a quinol + 2 Fe(III)-[cytochrome c](out) = a quinone + 2 Fe(II)-[cytochrome c](out) + 2 H(+)(out)</text>
        <dbReference type="Rhea" id="RHEA:11484"/>
        <dbReference type="Rhea" id="RHEA-COMP:10350"/>
        <dbReference type="Rhea" id="RHEA-COMP:14399"/>
        <dbReference type="ChEBI" id="CHEBI:15378"/>
        <dbReference type="ChEBI" id="CHEBI:24646"/>
        <dbReference type="ChEBI" id="CHEBI:29033"/>
        <dbReference type="ChEBI" id="CHEBI:29034"/>
        <dbReference type="ChEBI" id="CHEBI:132124"/>
        <dbReference type="EC" id="7.1.1.8"/>
    </reaction>
</comment>
<dbReference type="PROSITE" id="PS51007">
    <property type="entry name" value="CYTC"/>
    <property type="match status" value="2"/>
</dbReference>
<evidence type="ECO:0000256" key="14">
    <source>
        <dbReference type="ARBA" id="ARBA00023004"/>
    </source>
</evidence>
<dbReference type="PIRSF" id="PIRSF000007">
    <property type="entry name" value="Ubiq_cycred_cyc"/>
    <property type="match status" value="1"/>
</dbReference>
<dbReference type="SUPFAM" id="SSF46626">
    <property type="entry name" value="Cytochrome c"/>
    <property type="match status" value="2"/>
</dbReference>
<dbReference type="EMBL" id="JAANNP010000001">
    <property type="protein sequence ID" value="NHC12415.1"/>
    <property type="molecule type" value="Genomic_DNA"/>
</dbReference>
<sequence>MRPEDSSDLAPATAAAGAVEPDAVERAPAAAVPARTRKPLRRRPLGASLLLLVALGLVGAVYSLFAPANADVDAPGSAQAGRELFLANCSSCHGTQGQGSSAGPTLVGVGAASVEFQVGTGRMPLAQPGAQAPRDYVRFSDEEIADMAAYVATLGPGPSIPSDEDLDLSEADVTRGGDIFRTNCTMCHNYAGSGGALTEGKYAPSVNQTSPRHIYEAMLTGPQNMPVFADSQLTPEMKRDVIAYIKTSSEHPSPGITGLGALGPSAEGLFGWVVALGLLLACAVWLTQKAK</sequence>
<keyword evidence="7 17" id="KW-0679">Respiratory chain</keyword>
<keyword evidence="21" id="KW-1185">Reference proteome</keyword>
<name>A0ABX0GPM4_9ACTN</name>
<keyword evidence="8 17" id="KW-0812">Transmembrane</keyword>
<feature type="transmembrane region" description="Helical" evidence="17">
    <location>
        <begin position="269"/>
        <end position="287"/>
    </location>
</feature>
<gene>
    <name evidence="20" type="ORF">G9H71_01285</name>
</gene>
<comment type="subunit">
    <text evidence="17">The cytochrome bc1 complex is composed of a cytochrome b (QcrB), the Rieske iron-sulfur protein (QcrA) and a diheme cytochrome c (QcrC) subunit.</text>
</comment>
<dbReference type="InterPro" id="IPR009152">
    <property type="entry name" value="bc1_cytC-su"/>
</dbReference>
<reference evidence="20 21" key="1">
    <citation type="submission" date="2020-03" db="EMBL/GenBank/DDBJ databases">
        <title>Two novel Motilibacter sp.</title>
        <authorList>
            <person name="Liu S."/>
        </authorList>
    </citation>
    <scope>NUCLEOTIDE SEQUENCE [LARGE SCALE GENOMIC DNA]</scope>
    <source>
        <strain evidence="20 21">E257</strain>
    </source>
</reference>
<evidence type="ECO:0000256" key="2">
    <source>
        <dbReference type="ARBA" id="ARBA00012951"/>
    </source>
</evidence>
<keyword evidence="10" id="KW-0677">Repeat</keyword>
<evidence type="ECO:0000256" key="17">
    <source>
        <dbReference type="PIRNR" id="PIRNR000007"/>
    </source>
</evidence>
<organism evidence="20 21">
    <name type="scientific">Motilibacter deserti</name>
    <dbReference type="NCBI Taxonomy" id="2714956"/>
    <lineage>
        <taxon>Bacteria</taxon>
        <taxon>Bacillati</taxon>
        <taxon>Actinomycetota</taxon>
        <taxon>Actinomycetes</taxon>
        <taxon>Motilibacterales</taxon>
        <taxon>Motilibacteraceae</taxon>
        <taxon>Motilibacter</taxon>
    </lineage>
</organism>
<dbReference type="Gene3D" id="1.10.760.10">
    <property type="entry name" value="Cytochrome c-like domain"/>
    <property type="match status" value="2"/>
</dbReference>